<feature type="region of interest" description="Disordered" evidence="1">
    <location>
        <begin position="565"/>
        <end position="633"/>
    </location>
</feature>
<feature type="compositionally biased region" description="Gly residues" evidence="1">
    <location>
        <begin position="583"/>
        <end position="595"/>
    </location>
</feature>
<evidence type="ECO:0008006" key="3">
    <source>
        <dbReference type="Google" id="ProtNLM"/>
    </source>
</evidence>
<organism evidence="2">
    <name type="scientific">marine sediment metagenome</name>
    <dbReference type="NCBI Taxonomy" id="412755"/>
    <lineage>
        <taxon>unclassified sequences</taxon>
        <taxon>metagenomes</taxon>
        <taxon>ecological metagenomes</taxon>
    </lineage>
</organism>
<feature type="compositionally biased region" description="Polar residues" evidence="1">
    <location>
        <begin position="624"/>
        <end position="633"/>
    </location>
</feature>
<dbReference type="EMBL" id="LAZR01011267">
    <property type="protein sequence ID" value="KKM62575.1"/>
    <property type="molecule type" value="Genomic_DNA"/>
</dbReference>
<evidence type="ECO:0000313" key="2">
    <source>
        <dbReference type="EMBL" id="KKM62575.1"/>
    </source>
</evidence>
<gene>
    <name evidence="2" type="ORF">LCGC14_1520290</name>
</gene>
<evidence type="ECO:0000256" key="1">
    <source>
        <dbReference type="SAM" id="MobiDB-lite"/>
    </source>
</evidence>
<dbReference type="AlphaFoldDB" id="A0A0F9LEF4"/>
<reference evidence="2" key="1">
    <citation type="journal article" date="2015" name="Nature">
        <title>Complex archaea that bridge the gap between prokaryotes and eukaryotes.</title>
        <authorList>
            <person name="Spang A."/>
            <person name="Saw J.H."/>
            <person name="Jorgensen S.L."/>
            <person name="Zaremba-Niedzwiedzka K."/>
            <person name="Martijn J."/>
            <person name="Lind A.E."/>
            <person name="van Eijk R."/>
            <person name="Schleper C."/>
            <person name="Guy L."/>
            <person name="Ettema T.J."/>
        </authorList>
    </citation>
    <scope>NUCLEOTIDE SEQUENCE</scope>
</reference>
<sequence length="633" mass="70708">MPDVVDDITPAVSPAYVYALLRELQQEFRGLHTKMSEVDALRHYEDPIRLPTGETPSGLEVRIGATSELVENIKASLTANAPNVVYTALRSGDPAQANTSKRESFWGRFLKRNSAFRVELIDAQAGLGIGIIKAAYYPWPKAERKRIKGESDKDFRDRTKALKRKWGPPFRVITIHPLTFYCRLGPGTEIVESIEHSWKSKREVYPAYGLDTDAELNAYPNVLSEEIAQAVSATSGQPDQTIQPHPEGVSTESMVLVTEYRRERMPNSKGIYQVYLNGRLVYQEIGDPSCRYFLCKGRTTSSKDPDKIGISVAESFRHNEPLINRSLTRMGEAVELLVRKRLTIEVPENFETEMVPGEDNNLVPKQYKFMAGKSTALPAGAKVVDPFAGVEDVFGAMPFIQLLMQIMGQHGVSPIFKGEPPGASGSGYRDNSLFMMAKSQFEYLIESYSNCLIELIEWLESQTVSRARQEIWEGEMSLIPKDIKEWPVTIGVDIDPLLPQNLIAEGQFYDRMHTQGHITRRTFLEKGLRMDQPEMEMRARWLEDLQEMMKPVLYQDVLQTVGAIPPSQSQLVGPDGQPIQSQNGGGGQTLGGGNGSAQASIVQMLQEMGGRTRQGQPRQPPEESGSTPGREQL</sequence>
<proteinExistence type="predicted"/>
<name>A0A0F9LEF4_9ZZZZ</name>
<comment type="caution">
    <text evidence="2">The sequence shown here is derived from an EMBL/GenBank/DDBJ whole genome shotgun (WGS) entry which is preliminary data.</text>
</comment>
<accession>A0A0F9LEF4</accession>
<protein>
    <recommendedName>
        <fullName evidence="3">Portal protein</fullName>
    </recommendedName>
</protein>